<evidence type="ECO:0000256" key="4">
    <source>
        <dbReference type="PROSITE-ProRule" id="PRU00449"/>
    </source>
</evidence>
<sequence>MAELDVGQHCGVKHCGQLDFLPFVCSYCSGVYCLEHRSRASHGCLQDSTRNESVKSEGHTIHPCTFRSCDEKELVLLLCPFCDKHFCLRHRHQSDHECEKLECTKPRMAATKQLVQEIVESKKCSPRTRGRKGAKSSETAARVALMKLKLHALGERSLPQSERIYFQVLLPKESKERSVPMFFCNKWSIGKVVDFAASLANLRNDNNKSTAKKLRLCHVTSGEALPLDHTLESWISSAKDPLYNGGNIILEYLDNDCTVLTNIGSYLA</sequence>
<dbReference type="RefSeq" id="XP_033789842.1">
    <property type="nucleotide sequence ID" value="XM_033933951.1"/>
</dbReference>
<dbReference type="InterPro" id="IPR057358">
    <property type="entry name" value="UBL_ZFAND1-like"/>
</dbReference>
<feature type="domain" description="AN1-type" evidence="5">
    <location>
        <begin position="4"/>
        <end position="52"/>
    </location>
</feature>
<dbReference type="InterPro" id="IPR000058">
    <property type="entry name" value="Znf_AN1"/>
</dbReference>
<dbReference type="GO" id="GO:0035617">
    <property type="term" value="P:stress granule disassembly"/>
    <property type="evidence" value="ECO:0007669"/>
    <property type="project" value="TreeGrafter"/>
</dbReference>
<dbReference type="PANTHER" id="PTHR14677">
    <property type="entry name" value="ARSENITE INDUCUBLE RNA ASSOCIATED PROTEIN AIP-1-RELATED"/>
    <property type="match status" value="1"/>
</dbReference>
<dbReference type="CTD" id="79752"/>
<keyword evidence="6" id="KW-1185">Reference proteome</keyword>
<evidence type="ECO:0000256" key="3">
    <source>
        <dbReference type="ARBA" id="ARBA00022833"/>
    </source>
</evidence>
<dbReference type="InParanoid" id="A0A6P8PN58"/>
<dbReference type="PROSITE" id="PS51039">
    <property type="entry name" value="ZF_AN1"/>
    <property type="match status" value="2"/>
</dbReference>
<dbReference type="Gene3D" id="4.10.1110.10">
    <property type="entry name" value="AN1-like Zinc finger"/>
    <property type="match status" value="2"/>
</dbReference>
<evidence type="ECO:0000313" key="6">
    <source>
        <dbReference type="Proteomes" id="UP000515159"/>
    </source>
</evidence>
<dbReference type="FunCoup" id="A0A6P8PN58">
    <property type="interactions" value="716"/>
</dbReference>
<dbReference type="Pfam" id="PF25327">
    <property type="entry name" value="UBL_ZFAND1"/>
    <property type="match status" value="1"/>
</dbReference>
<organism evidence="6 7">
    <name type="scientific">Geotrypetes seraphini</name>
    <name type="common">Gaboon caecilian</name>
    <name type="synonym">Caecilia seraphini</name>
    <dbReference type="NCBI Taxonomy" id="260995"/>
    <lineage>
        <taxon>Eukaryota</taxon>
        <taxon>Metazoa</taxon>
        <taxon>Chordata</taxon>
        <taxon>Craniata</taxon>
        <taxon>Vertebrata</taxon>
        <taxon>Euteleostomi</taxon>
        <taxon>Amphibia</taxon>
        <taxon>Gymnophiona</taxon>
        <taxon>Geotrypetes</taxon>
    </lineage>
</organism>
<keyword evidence="3" id="KW-0862">Zinc</keyword>
<dbReference type="GO" id="GO:0010494">
    <property type="term" value="C:cytoplasmic stress granule"/>
    <property type="evidence" value="ECO:0007669"/>
    <property type="project" value="TreeGrafter"/>
</dbReference>
<protein>
    <submittedName>
        <fullName evidence="7">AN1-type zinc finger protein 1 isoform X1</fullName>
    </submittedName>
</protein>
<gene>
    <name evidence="7" type="primary">ZFAND1</name>
</gene>
<evidence type="ECO:0000256" key="1">
    <source>
        <dbReference type="ARBA" id="ARBA00022723"/>
    </source>
</evidence>
<evidence type="ECO:0000256" key="2">
    <source>
        <dbReference type="ARBA" id="ARBA00022771"/>
    </source>
</evidence>
<reference evidence="7" key="1">
    <citation type="submission" date="2025-08" db="UniProtKB">
        <authorList>
            <consortium name="RefSeq"/>
        </authorList>
    </citation>
    <scope>IDENTIFICATION</scope>
</reference>
<dbReference type="PANTHER" id="PTHR14677:SF37">
    <property type="entry name" value="AN1-TYPE ZINC FINGER PROTEIN 1"/>
    <property type="match status" value="1"/>
</dbReference>
<dbReference type="GO" id="GO:0008270">
    <property type="term" value="F:zinc ion binding"/>
    <property type="evidence" value="ECO:0007669"/>
    <property type="project" value="UniProtKB-KW"/>
</dbReference>
<dbReference type="Proteomes" id="UP000515159">
    <property type="component" value="Chromosome 2"/>
</dbReference>
<proteinExistence type="predicted"/>
<feature type="domain" description="AN1-type" evidence="5">
    <location>
        <begin position="58"/>
        <end position="106"/>
    </location>
</feature>
<dbReference type="InterPro" id="IPR035896">
    <property type="entry name" value="AN1-like_Znf"/>
</dbReference>
<dbReference type="KEGG" id="gsh:117355429"/>
<keyword evidence="1" id="KW-0479">Metal-binding</keyword>
<dbReference type="SMART" id="SM00154">
    <property type="entry name" value="ZnF_AN1"/>
    <property type="match status" value="2"/>
</dbReference>
<name>A0A6P8PN58_GEOSA</name>
<dbReference type="Pfam" id="PF01428">
    <property type="entry name" value="zf-AN1"/>
    <property type="match status" value="2"/>
</dbReference>
<accession>A0A6P8PN58</accession>
<dbReference type="OrthoDB" id="431929at2759"/>
<keyword evidence="2 4" id="KW-0863">Zinc-finger</keyword>
<dbReference type="GeneID" id="117355429"/>
<evidence type="ECO:0000313" key="7">
    <source>
        <dbReference type="RefSeq" id="XP_033789842.1"/>
    </source>
</evidence>
<evidence type="ECO:0000259" key="5">
    <source>
        <dbReference type="PROSITE" id="PS51039"/>
    </source>
</evidence>
<dbReference type="SUPFAM" id="SSF118310">
    <property type="entry name" value="AN1-like Zinc finger"/>
    <property type="match status" value="2"/>
</dbReference>
<dbReference type="AlphaFoldDB" id="A0A6P8PN58"/>